<name>A0A0B7MH25_9FIRM</name>
<feature type="domain" description="Mur ligase C-terminal" evidence="13">
    <location>
        <begin position="319"/>
        <end position="445"/>
    </location>
</feature>
<keyword evidence="5 10" id="KW-0067">ATP-binding</keyword>
<dbReference type="InterPro" id="IPR013221">
    <property type="entry name" value="Mur_ligase_cen"/>
</dbReference>
<comment type="catalytic activity">
    <reaction evidence="10 11">
        <text>D-alanyl-D-alanine + UDP-N-acetyl-alpha-D-muramoyl-L-alanyl-gamma-D-glutamyl-meso-2,6-diaminopimelate + ATP = UDP-N-acetyl-alpha-D-muramoyl-L-alanyl-gamma-D-glutamyl-meso-2,6-diaminopimeloyl-D-alanyl-D-alanine + ADP + phosphate + H(+)</text>
        <dbReference type="Rhea" id="RHEA:28374"/>
        <dbReference type="ChEBI" id="CHEBI:15378"/>
        <dbReference type="ChEBI" id="CHEBI:30616"/>
        <dbReference type="ChEBI" id="CHEBI:43474"/>
        <dbReference type="ChEBI" id="CHEBI:57822"/>
        <dbReference type="ChEBI" id="CHEBI:61386"/>
        <dbReference type="ChEBI" id="CHEBI:83905"/>
        <dbReference type="ChEBI" id="CHEBI:456216"/>
        <dbReference type="EC" id="6.3.2.10"/>
    </reaction>
</comment>
<keyword evidence="4 10" id="KW-0547">Nucleotide-binding</keyword>
<dbReference type="GO" id="GO:0008766">
    <property type="term" value="F:UDP-N-acetylmuramoylalanyl-D-glutamyl-2,6-diaminopimelate-D-alanyl-D-alanine ligase activity"/>
    <property type="evidence" value="ECO:0007669"/>
    <property type="project" value="RHEA"/>
</dbReference>
<keyword evidence="1 10" id="KW-0963">Cytoplasm</keyword>
<dbReference type="EMBL" id="CDRZ01000243">
    <property type="protein sequence ID" value="CEO89365.1"/>
    <property type="molecule type" value="Genomic_DNA"/>
</dbReference>
<protein>
    <recommendedName>
        <fullName evidence="10 11">UDP-N-acetylmuramoyl-tripeptide--D-alanyl-D-alanine ligase</fullName>
        <ecNumber evidence="10 11">6.3.2.10</ecNumber>
    </recommendedName>
    <alternativeName>
        <fullName evidence="10">D-alanyl-D-alanine-adding enzyme</fullName>
    </alternativeName>
</protein>
<evidence type="ECO:0000259" key="13">
    <source>
        <dbReference type="Pfam" id="PF02875"/>
    </source>
</evidence>
<dbReference type="Gene3D" id="3.90.190.20">
    <property type="entry name" value="Mur ligase, C-terminal domain"/>
    <property type="match status" value="1"/>
</dbReference>
<dbReference type="GO" id="GO:0009252">
    <property type="term" value="P:peptidoglycan biosynthetic process"/>
    <property type="evidence" value="ECO:0007669"/>
    <property type="project" value="UniProtKB-UniRule"/>
</dbReference>
<dbReference type="HAMAP" id="MF_02019">
    <property type="entry name" value="MurF"/>
    <property type="match status" value="1"/>
</dbReference>
<dbReference type="Pfam" id="PF08245">
    <property type="entry name" value="Mur_ligase_M"/>
    <property type="match status" value="1"/>
</dbReference>
<dbReference type="InterPro" id="IPR035911">
    <property type="entry name" value="MurE/MurF_N"/>
</dbReference>
<evidence type="ECO:0000256" key="10">
    <source>
        <dbReference type="HAMAP-Rule" id="MF_02019"/>
    </source>
</evidence>
<comment type="similarity">
    <text evidence="10">Belongs to the MurCDEF family. MurF subfamily.</text>
</comment>
<evidence type="ECO:0000256" key="8">
    <source>
        <dbReference type="ARBA" id="ARBA00023306"/>
    </source>
</evidence>
<evidence type="ECO:0000256" key="11">
    <source>
        <dbReference type="RuleBase" id="RU004136"/>
    </source>
</evidence>
<evidence type="ECO:0000256" key="5">
    <source>
        <dbReference type="ARBA" id="ARBA00022840"/>
    </source>
</evidence>
<accession>A0A0B7MH25</accession>
<reference evidence="16" key="1">
    <citation type="submission" date="2015-01" db="EMBL/GenBank/DDBJ databases">
        <authorList>
            <person name="Manzoor Shahid"/>
            <person name="Zubair Saima"/>
        </authorList>
    </citation>
    <scope>NUCLEOTIDE SEQUENCE [LARGE SCALE GENOMIC DNA]</scope>
    <source>
        <strain evidence="16">Sp3</strain>
    </source>
</reference>
<keyword evidence="8 10" id="KW-0131">Cell cycle</keyword>
<evidence type="ECO:0000256" key="2">
    <source>
        <dbReference type="ARBA" id="ARBA00022598"/>
    </source>
</evidence>
<dbReference type="PANTHER" id="PTHR43024:SF1">
    <property type="entry name" value="UDP-N-ACETYLMURAMOYL-TRIPEPTIDE--D-ALANYL-D-ALANINE LIGASE"/>
    <property type="match status" value="1"/>
</dbReference>
<dbReference type="InterPro" id="IPR036565">
    <property type="entry name" value="Mur-like_cat_sf"/>
</dbReference>
<dbReference type="EC" id="6.3.2.10" evidence="10 11"/>
<evidence type="ECO:0000256" key="4">
    <source>
        <dbReference type="ARBA" id="ARBA00022741"/>
    </source>
</evidence>
<evidence type="ECO:0000259" key="14">
    <source>
        <dbReference type="Pfam" id="PF08245"/>
    </source>
</evidence>
<dbReference type="Gene3D" id="3.40.1190.10">
    <property type="entry name" value="Mur-like, catalytic domain"/>
    <property type="match status" value="1"/>
</dbReference>
<comment type="pathway">
    <text evidence="10 11">Cell wall biogenesis; peptidoglycan biosynthesis.</text>
</comment>
<feature type="domain" description="Mur ligase N-terminal catalytic" evidence="12">
    <location>
        <begin position="26"/>
        <end position="97"/>
    </location>
</feature>
<feature type="binding site" evidence="10">
    <location>
        <begin position="112"/>
        <end position="118"/>
    </location>
    <ligand>
        <name>ATP</name>
        <dbReference type="ChEBI" id="CHEBI:30616"/>
    </ligand>
</feature>
<dbReference type="GO" id="GO:0047480">
    <property type="term" value="F:UDP-N-acetylmuramoyl-tripeptide-D-alanyl-D-alanine ligase activity"/>
    <property type="evidence" value="ECO:0007669"/>
    <property type="project" value="UniProtKB-UniRule"/>
</dbReference>
<evidence type="ECO:0000256" key="6">
    <source>
        <dbReference type="ARBA" id="ARBA00022960"/>
    </source>
</evidence>
<dbReference type="Proteomes" id="UP000046155">
    <property type="component" value="Unassembled WGS sequence"/>
</dbReference>
<dbReference type="UniPathway" id="UPA00219"/>
<evidence type="ECO:0000259" key="12">
    <source>
        <dbReference type="Pfam" id="PF01225"/>
    </source>
</evidence>
<dbReference type="SUPFAM" id="SSF53623">
    <property type="entry name" value="MurD-like peptide ligases, catalytic domain"/>
    <property type="match status" value="1"/>
</dbReference>
<gene>
    <name evidence="10 15" type="primary">murF</name>
    <name evidence="15" type="ORF">SSCH_460015</name>
</gene>
<dbReference type="SUPFAM" id="SSF53244">
    <property type="entry name" value="MurD-like peptide ligases, peptide-binding domain"/>
    <property type="match status" value="1"/>
</dbReference>
<evidence type="ECO:0000313" key="15">
    <source>
        <dbReference type="EMBL" id="CEO89365.1"/>
    </source>
</evidence>
<keyword evidence="7 10" id="KW-0573">Peptidoglycan synthesis</keyword>
<keyword evidence="16" id="KW-1185">Reference proteome</keyword>
<proteinExistence type="inferred from homology"/>
<dbReference type="InterPro" id="IPR051046">
    <property type="entry name" value="MurCDEF_CellWall_CoF430Synth"/>
</dbReference>
<feature type="domain" description="Mur ligase central" evidence="14">
    <location>
        <begin position="110"/>
        <end position="296"/>
    </location>
</feature>
<evidence type="ECO:0000256" key="9">
    <source>
        <dbReference type="ARBA" id="ARBA00023316"/>
    </source>
</evidence>
<dbReference type="Pfam" id="PF02875">
    <property type="entry name" value="Mur_ligase_C"/>
    <property type="match status" value="1"/>
</dbReference>
<dbReference type="GO" id="GO:0005524">
    <property type="term" value="F:ATP binding"/>
    <property type="evidence" value="ECO:0007669"/>
    <property type="project" value="UniProtKB-UniRule"/>
</dbReference>
<evidence type="ECO:0000256" key="3">
    <source>
        <dbReference type="ARBA" id="ARBA00022618"/>
    </source>
</evidence>
<keyword evidence="3 10" id="KW-0132">Cell division</keyword>
<keyword evidence="2 10" id="KW-0436">Ligase</keyword>
<dbReference type="SUPFAM" id="SSF63418">
    <property type="entry name" value="MurE/MurF N-terminal domain"/>
    <property type="match status" value="1"/>
</dbReference>
<comment type="subcellular location">
    <subcellularLocation>
        <location evidence="10 11">Cytoplasm</location>
    </subcellularLocation>
</comment>
<evidence type="ECO:0000256" key="1">
    <source>
        <dbReference type="ARBA" id="ARBA00022490"/>
    </source>
</evidence>
<dbReference type="RefSeq" id="WP_044665332.1">
    <property type="nucleotide sequence ID" value="NZ_CDRZ01000243.1"/>
</dbReference>
<dbReference type="GO" id="GO:0051301">
    <property type="term" value="P:cell division"/>
    <property type="evidence" value="ECO:0007669"/>
    <property type="project" value="UniProtKB-KW"/>
</dbReference>
<evidence type="ECO:0000256" key="7">
    <source>
        <dbReference type="ARBA" id="ARBA00022984"/>
    </source>
</evidence>
<dbReference type="PANTHER" id="PTHR43024">
    <property type="entry name" value="UDP-N-ACETYLMURAMOYL-TRIPEPTIDE--D-ALANYL-D-ALANINE LIGASE"/>
    <property type="match status" value="1"/>
</dbReference>
<dbReference type="NCBIfam" id="TIGR01143">
    <property type="entry name" value="murF"/>
    <property type="match status" value="1"/>
</dbReference>
<dbReference type="InterPro" id="IPR036615">
    <property type="entry name" value="Mur_ligase_C_dom_sf"/>
</dbReference>
<dbReference type="GO" id="GO:0005737">
    <property type="term" value="C:cytoplasm"/>
    <property type="evidence" value="ECO:0007669"/>
    <property type="project" value="UniProtKB-SubCell"/>
</dbReference>
<dbReference type="InterPro" id="IPR004101">
    <property type="entry name" value="Mur_ligase_C"/>
</dbReference>
<dbReference type="GO" id="GO:0071555">
    <property type="term" value="P:cell wall organization"/>
    <property type="evidence" value="ECO:0007669"/>
    <property type="project" value="UniProtKB-KW"/>
</dbReference>
<sequence>MESMQLEEIMEAVQGTLVQGVHSNIRITGVSIDSRKVRQGDLFFAFHGKRVDGHDYLEQAFEQGAVGAVISRPVAVQTEATLIMVSDPLKALQDLARCYRNLYKIRVVAVTGSTGKTTTKDLVAGVLGKRFKVLKTTGNYNNEIGLPLTLLQLNSSHQVAVLEMAMRGPGEITLLCEISRPEVGVITNIGESHMELLGSQKAIALAKGELLNFLPADGCAVLHAQDPWQVKLAEKVSGEVILYGAGDGCQISASQVVVHDLRGVDFNLCTPAGQTHCFLPLPGAHNVTNALAAAAVGYRFGLTPEEIAAGLESASLTGMRLEVKSGINGTRLIDDSYNASPASTKAALELLSESGGTRTIAVLGEMYELGEETVHGHQGVGVRAAELKIDCLCTVGQLAQEIAAGALRAGLDQERVHVFREKSEAVSFLRKYIQDGDVVLIKGSRGMQMEEITASLQDGDHR</sequence>
<dbReference type="OrthoDB" id="9801978at2"/>
<dbReference type="GO" id="GO:0008360">
    <property type="term" value="P:regulation of cell shape"/>
    <property type="evidence" value="ECO:0007669"/>
    <property type="project" value="UniProtKB-KW"/>
</dbReference>
<comment type="function">
    <text evidence="10 11">Involved in cell wall formation. Catalyzes the final step in the synthesis of UDP-N-acetylmuramoyl-pentapeptide, the precursor of murein.</text>
</comment>
<evidence type="ECO:0000313" key="16">
    <source>
        <dbReference type="Proteomes" id="UP000046155"/>
    </source>
</evidence>
<dbReference type="AlphaFoldDB" id="A0A0B7MH25"/>
<dbReference type="Gene3D" id="3.40.1390.10">
    <property type="entry name" value="MurE/MurF, N-terminal domain"/>
    <property type="match status" value="1"/>
</dbReference>
<dbReference type="InterPro" id="IPR000713">
    <property type="entry name" value="Mur_ligase_N"/>
</dbReference>
<keyword evidence="9 10" id="KW-0961">Cell wall biogenesis/degradation</keyword>
<dbReference type="Pfam" id="PF01225">
    <property type="entry name" value="Mur_ligase"/>
    <property type="match status" value="1"/>
</dbReference>
<keyword evidence="6 10" id="KW-0133">Cell shape</keyword>
<dbReference type="InterPro" id="IPR005863">
    <property type="entry name" value="UDP-N-AcMur_synth"/>
</dbReference>
<organism evidence="15 16">
    <name type="scientific">Syntrophaceticus schinkii</name>
    <dbReference type="NCBI Taxonomy" id="499207"/>
    <lineage>
        <taxon>Bacteria</taxon>
        <taxon>Bacillati</taxon>
        <taxon>Bacillota</taxon>
        <taxon>Clostridia</taxon>
        <taxon>Thermoanaerobacterales</taxon>
        <taxon>Thermoanaerobacterales Family III. Incertae Sedis</taxon>
        <taxon>Syntrophaceticus</taxon>
    </lineage>
</organism>